<feature type="region of interest" description="Disordered" evidence="1">
    <location>
        <begin position="74"/>
        <end position="123"/>
    </location>
</feature>
<name>A0AAE0FJ93_9CHLO</name>
<dbReference type="Proteomes" id="UP001190700">
    <property type="component" value="Unassembled WGS sequence"/>
</dbReference>
<feature type="compositionally biased region" description="Acidic residues" evidence="1">
    <location>
        <begin position="106"/>
        <end position="123"/>
    </location>
</feature>
<evidence type="ECO:0000313" key="3">
    <source>
        <dbReference type="Proteomes" id="UP001190700"/>
    </source>
</evidence>
<evidence type="ECO:0000256" key="1">
    <source>
        <dbReference type="SAM" id="MobiDB-lite"/>
    </source>
</evidence>
<feature type="region of interest" description="Disordered" evidence="1">
    <location>
        <begin position="26"/>
        <end position="60"/>
    </location>
</feature>
<reference evidence="2 3" key="1">
    <citation type="journal article" date="2015" name="Genome Biol. Evol.">
        <title>Comparative Genomics of a Bacterivorous Green Alga Reveals Evolutionary Causalities and Consequences of Phago-Mixotrophic Mode of Nutrition.</title>
        <authorList>
            <person name="Burns J.A."/>
            <person name="Paasch A."/>
            <person name="Narechania A."/>
            <person name="Kim E."/>
        </authorList>
    </citation>
    <scope>NUCLEOTIDE SEQUENCE [LARGE SCALE GENOMIC DNA]</scope>
    <source>
        <strain evidence="2 3">PLY_AMNH</strain>
    </source>
</reference>
<proteinExistence type="predicted"/>
<protein>
    <submittedName>
        <fullName evidence="2">Uncharacterized protein</fullName>
    </submittedName>
</protein>
<dbReference type="AlphaFoldDB" id="A0AAE0FJ93"/>
<feature type="compositionally biased region" description="Basic and acidic residues" evidence="1">
    <location>
        <begin position="29"/>
        <end position="60"/>
    </location>
</feature>
<feature type="compositionally biased region" description="Polar residues" evidence="1">
    <location>
        <begin position="80"/>
        <end position="96"/>
    </location>
</feature>
<sequence length="123" mass="14000">NQKLNALRAMEEIWKQGTEEVVQLAPESEAERMERQRAAEQAKREAKERALAAAETRERKEMLIKQQREAAEIERKRQVSRNGSARFQANRTNRVLGTTQFTGTDGGDDDDDGGGMVYDDDEM</sequence>
<dbReference type="EMBL" id="LGRX02017385">
    <property type="protein sequence ID" value="KAK3260842.1"/>
    <property type="molecule type" value="Genomic_DNA"/>
</dbReference>
<feature type="non-terminal residue" evidence="2">
    <location>
        <position position="1"/>
    </location>
</feature>
<evidence type="ECO:0000313" key="2">
    <source>
        <dbReference type="EMBL" id="KAK3260842.1"/>
    </source>
</evidence>
<accession>A0AAE0FJ93</accession>
<comment type="caution">
    <text evidence="2">The sequence shown here is derived from an EMBL/GenBank/DDBJ whole genome shotgun (WGS) entry which is preliminary data.</text>
</comment>
<gene>
    <name evidence="2" type="ORF">CYMTET_30218</name>
</gene>
<keyword evidence="3" id="KW-1185">Reference proteome</keyword>
<organism evidence="2 3">
    <name type="scientific">Cymbomonas tetramitiformis</name>
    <dbReference type="NCBI Taxonomy" id="36881"/>
    <lineage>
        <taxon>Eukaryota</taxon>
        <taxon>Viridiplantae</taxon>
        <taxon>Chlorophyta</taxon>
        <taxon>Pyramimonadophyceae</taxon>
        <taxon>Pyramimonadales</taxon>
        <taxon>Pyramimonadaceae</taxon>
        <taxon>Cymbomonas</taxon>
    </lineage>
</organism>